<accession>A0A5C3PTI0</accession>
<evidence type="ECO:0000256" key="1">
    <source>
        <dbReference type="SAM" id="MobiDB-lite"/>
    </source>
</evidence>
<dbReference type="EMBL" id="ML210987">
    <property type="protein sequence ID" value="TFK93085.1"/>
    <property type="molecule type" value="Genomic_DNA"/>
</dbReference>
<feature type="compositionally biased region" description="Polar residues" evidence="1">
    <location>
        <begin position="34"/>
        <end position="51"/>
    </location>
</feature>
<protein>
    <submittedName>
        <fullName evidence="2">Uncharacterized protein</fullName>
    </submittedName>
</protein>
<organism evidence="2 3">
    <name type="scientific">Polyporus arcularius HHB13444</name>
    <dbReference type="NCBI Taxonomy" id="1314778"/>
    <lineage>
        <taxon>Eukaryota</taxon>
        <taxon>Fungi</taxon>
        <taxon>Dikarya</taxon>
        <taxon>Basidiomycota</taxon>
        <taxon>Agaricomycotina</taxon>
        <taxon>Agaricomycetes</taxon>
        <taxon>Polyporales</taxon>
        <taxon>Polyporaceae</taxon>
        <taxon>Polyporus</taxon>
    </lineage>
</organism>
<dbReference type="InParanoid" id="A0A5C3PTI0"/>
<dbReference type="Proteomes" id="UP000308197">
    <property type="component" value="Unassembled WGS sequence"/>
</dbReference>
<evidence type="ECO:0000313" key="3">
    <source>
        <dbReference type="Proteomes" id="UP000308197"/>
    </source>
</evidence>
<gene>
    <name evidence="2" type="ORF">K466DRAFT_161085</name>
</gene>
<feature type="region of interest" description="Disordered" evidence="1">
    <location>
        <begin position="1"/>
        <end position="51"/>
    </location>
</feature>
<sequence>MHTERSTRSPSSQTSTAGGLSFLSIRPPVHTEPSRYSTQGRPHRTSINGRTYRTGRSSAFRIFYFPFRPRPFSASFPQIISRHFCAARPPCRRHNPCILEIRSRTARDLRSSVSAVPLSRCTHLLPLSTIHPDVGCQVGRTALRESTPRSSVTECAVSSPASYASLVDSSASGTY</sequence>
<dbReference type="AlphaFoldDB" id="A0A5C3PTI0"/>
<name>A0A5C3PTI0_9APHY</name>
<evidence type="ECO:0000313" key="2">
    <source>
        <dbReference type="EMBL" id="TFK93085.1"/>
    </source>
</evidence>
<reference evidence="2 3" key="1">
    <citation type="journal article" date="2019" name="Nat. Ecol. Evol.">
        <title>Megaphylogeny resolves global patterns of mushroom evolution.</title>
        <authorList>
            <person name="Varga T."/>
            <person name="Krizsan K."/>
            <person name="Foldi C."/>
            <person name="Dima B."/>
            <person name="Sanchez-Garcia M."/>
            <person name="Sanchez-Ramirez S."/>
            <person name="Szollosi G.J."/>
            <person name="Szarkandi J.G."/>
            <person name="Papp V."/>
            <person name="Albert L."/>
            <person name="Andreopoulos W."/>
            <person name="Angelini C."/>
            <person name="Antonin V."/>
            <person name="Barry K.W."/>
            <person name="Bougher N.L."/>
            <person name="Buchanan P."/>
            <person name="Buyck B."/>
            <person name="Bense V."/>
            <person name="Catcheside P."/>
            <person name="Chovatia M."/>
            <person name="Cooper J."/>
            <person name="Damon W."/>
            <person name="Desjardin D."/>
            <person name="Finy P."/>
            <person name="Geml J."/>
            <person name="Haridas S."/>
            <person name="Hughes K."/>
            <person name="Justo A."/>
            <person name="Karasinski D."/>
            <person name="Kautmanova I."/>
            <person name="Kiss B."/>
            <person name="Kocsube S."/>
            <person name="Kotiranta H."/>
            <person name="LaButti K.M."/>
            <person name="Lechner B.E."/>
            <person name="Liimatainen K."/>
            <person name="Lipzen A."/>
            <person name="Lukacs Z."/>
            <person name="Mihaltcheva S."/>
            <person name="Morgado L.N."/>
            <person name="Niskanen T."/>
            <person name="Noordeloos M.E."/>
            <person name="Ohm R.A."/>
            <person name="Ortiz-Santana B."/>
            <person name="Ovrebo C."/>
            <person name="Racz N."/>
            <person name="Riley R."/>
            <person name="Savchenko A."/>
            <person name="Shiryaev A."/>
            <person name="Soop K."/>
            <person name="Spirin V."/>
            <person name="Szebenyi C."/>
            <person name="Tomsovsky M."/>
            <person name="Tulloss R.E."/>
            <person name="Uehling J."/>
            <person name="Grigoriev I.V."/>
            <person name="Vagvolgyi C."/>
            <person name="Papp T."/>
            <person name="Martin F.M."/>
            <person name="Miettinen O."/>
            <person name="Hibbett D.S."/>
            <person name="Nagy L.G."/>
        </authorList>
    </citation>
    <scope>NUCLEOTIDE SEQUENCE [LARGE SCALE GENOMIC DNA]</scope>
    <source>
        <strain evidence="2 3">HHB13444</strain>
    </source>
</reference>
<proteinExistence type="predicted"/>
<keyword evidence="3" id="KW-1185">Reference proteome</keyword>